<sequence length="265" mass="30749">MKFLHLNAWLSNLHQCLRIDTNIHSENEYDDYVKRTKRYIEDTVWGLLISHVIPSDELFELFRQEIEENVTTDHRADKYAELLRIKSDELRRDLTRFVSIAGLLLDVPTQLLYQKCADVPFWAYDDADRGESYTTVDYVCCAVSACLQTLTVIDDYLSVYGSQPTTPQQEPPQPEPPQPEPGVKLRWNANKRVLYDLFAQLTLTNTYSGKPLIDNSLKDIALFLAQSIEGFPKASTIERELEKMREIEGIEKVKRGRIDLNIYRE</sequence>
<organism evidence="2 3">
    <name type="scientific">Rudanella paleaurantiibacter</name>
    <dbReference type="NCBI Taxonomy" id="2614655"/>
    <lineage>
        <taxon>Bacteria</taxon>
        <taxon>Pseudomonadati</taxon>
        <taxon>Bacteroidota</taxon>
        <taxon>Cytophagia</taxon>
        <taxon>Cytophagales</taxon>
        <taxon>Cytophagaceae</taxon>
        <taxon>Rudanella</taxon>
    </lineage>
</organism>
<comment type="caution">
    <text evidence="2">The sequence shown here is derived from an EMBL/GenBank/DDBJ whole genome shotgun (WGS) entry which is preliminary data.</text>
</comment>
<dbReference type="EMBL" id="WELI01000003">
    <property type="protein sequence ID" value="KAB7731430.1"/>
    <property type="molecule type" value="Genomic_DNA"/>
</dbReference>
<evidence type="ECO:0000256" key="1">
    <source>
        <dbReference type="SAM" id="MobiDB-lite"/>
    </source>
</evidence>
<evidence type="ECO:0000313" key="2">
    <source>
        <dbReference type="EMBL" id="KAB7731430.1"/>
    </source>
</evidence>
<gene>
    <name evidence="2" type="ORF">F5984_11615</name>
</gene>
<dbReference type="Proteomes" id="UP000488299">
    <property type="component" value="Unassembled WGS sequence"/>
</dbReference>
<dbReference type="RefSeq" id="WP_152124400.1">
    <property type="nucleotide sequence ID" value="NZ_WELI01000003.1"/>
</dbReference>
<name>A0A7J5U1B5_9BACT</name>
<protein>
    <submittedName>
        <fullName evidence="2">Uncharacterized protein</fullName>
    </submittedName>
</protein>
<feature type="region of interest" description="Disordered" evidence="1">
    <location>
        <begin position="161"/>
        <end position="182"/>
    </location>
</feature>
<dbReference type="AlphaFoldDB" id="A0A7J5U1B5"/>
<keyword evidence="3" id="KW-1185">Reference proteome</keyword>
<proteinExistence type="predicted"/>
<reference evidence="2 3" key="1">
    <citation type="submission" date="2019-10" db="EMBL/GenBank/DDBJ databases">
        <title>Rudanella paleaurantiibacter sp. nov., isolated from sludge.</title>
        <authorList>
            <person name="Xu S.Q."/>
        </authorList>
    </citation>
    <scope>NUCLEOTIDE SEQUENCE [LARGE SCALE GENOMIC DNA]</scope>
    <source>
        <strain evidence="2 3">HX-22-17</strain>
    </source>
</reference>
<accession>A0A7J5U1B5</accession>
<evidence type="ECO:0000313" key="3">
    <source>
        <dbReference type="Proteomes" id="UP000488299"/>
    </source>
</evidence>
<feature type="compositionally biased region" description="Pro residues" evidence="1">
    <location>
        <begin position="169"/>
        <end position="180"/>
    </location>
</feature>